<comment type="caution">
    <text evidence="2">The sequence shown here is derived from an EMBL/GenBank/DDBJ whole genome shotgun (WGS) entry which is preliminary data.</text>
</comment>
<feature type="compositionally biased region" description="Polar residues" evidence="1">
    <location>
        <begin position="19"/>
        <end position="29"/>
    </location>
</feature>
<proteinExistence type="predicted"/>
<evidence type="ECO:0000313" key="2">
    <source>
        <dbReference type="EMBL" id="KAK9793496.1"/>
    </source>
</evidence>
<evidence type="ECO:0000256" key="1">
    <source>
        <dbReference type="SAM" id="MobiDB-lite"/>
    </source>
</evidence>
<dbReference type="AlphaFoldDB" id="A0AAW1NT71"/>
<feature type="region of interest" description="Disordered" evidence="1">
    <location>
        <begin position="1"/>
        <end position="33"/>
    </location>
</feature>
<sequence length="107" mass="12099">ATPDDKRAAPASCEARQDTFASHSPTLGAQQQQQLQHFHRLQRCIRGWYCNRNGQSAYLNGPTQVYPHGPFQQPPEPAYANDSIYRSKSGNRCMDCYGCMAIRETSY</sequence>
<dbReference type="EMBL" id="JALJOQ010000149">
    <property type="protein sequence ID" value="KAK9793496.1"/>
    <property type="molecule type" value="Genomic_DNA"/>
</dbReference>
<keyword evidence="3" id="KW-1185">Reference proteome</keyword>
<reference evidence="2 3" key="1">
    <citation type="journal article" date="2024" name="Nat. Commun.">
        <title>Phylogenomics reveals the evolutionary origins of lichenization in chlorophyte algae.</title>
        <authorList>
            <person name="Puginier C."/>
            <person name="Libourel C."/>
            <person name="Otte J."/>
            <person name="Skaloud P."/>
            <person name="Haon M."/>
            <person name="Grisel S."/>
            <person name="Petersen M."/>
            <person name="Berrin J.G."/>
            <person name="Delaux P.M."/>
            <person name="Dal Grande F."/>
            <person name="Keller J."/>
        </authorList>
    </citation>
    <scope>NUCLEOTIDE SEQUENCE [LARGE SCALE GENOMIC DNA]</scope>
    <source>
        <strain evidence="2 3">SAG 2036</strain>
    </source>
</reference>
<accession>A0AAW1NT71</accession>
<evidence type="ECO:0000313" key="3">
    <source>
        <dbReference type="Proteomes" id="UP001465755"/>
    </source>
</evidence>
<protein>
    <submittedName>
        <fullName evidence="2">Uncharacterized protein</fullName>
    </submittedName>
</protein>
<dbReference type="Proteomes" id="UP001465755">
    <property type="component" value="Unassembled WGS sequence"/>
</dbReference>
<organism evidence="2 3">
    <name type="scientific">Symbiochloris irregularis</name>
    <dbReference type="NCBI Taxonomy" id="706552"/>
    <lineage>
        <taxon>Eukaryota</taxon>
        <taxon>Viridiplantae</taxon>
        <taxon>Chlorophyta</taxon>
        <taxon>core chlorophytes</taxon>
        <taxon>Trebouxiophyceae</taxon>
        <taxon>Trebouxiales</taxon>
        <taxon>Trebouxiaceae</taxon>
        <taxon>Symbiochloris</taxon>
    </lineage>
</organism>
<gene>
    <name evidence="2" type="ORF">WJX73_006719</name>
</gene>
<feature type="non-terminal residue" evidence="2">
    <location>
        <position position="1"/>
    </location>
</feature>
<name>A0AAW1NT71_9CHLO</name>